<feature type="domain" description="Malonyl-CoA:ACP transacylase (MAT)" evidence="5">
    <location>
        <begin position="13"/>
        <end position="262"/>
    </location>
</feature>
<sequence length="316" mass="34680">MEDGDMLANAAVVFPGMGPTRFADAGKFLLLDPVARRLLERADKRLGYSLMDEWYGMEGDYSEYAQVAFFVSCLAMAEWAERELGVRPGVCVGASFGERPAAVHAGSLSFEDGVWMTAALARCIDAYFAEQHGDVVTQSLARTPRAGLEEALHKLAERGEWYDISGHLDDDFHMVSVRERNLGWLEEAVRRLGGLPLYAMRPPMHSRLFEDLGFRAEEEVLDRLAFEPPVLPLVLAQGGDVVRSADGVRAALAASFVSLLDWPAALTTLRQLGTETLCVSGPDSLFSRLSSTTNGFQVITASPLNVLRPRRQPTTS</sequence>
<dbReference type="Pfam" id="PF21124">
    <property type="entry name" value="VinK_C"/>
    <property type="match status" value="1"/>
</dbReference>
<dbReference type="InterPro" id="IPR014043">
    <property type="entry name" value="Acyl_transferase_dom"/>
</dbReference>
<accession>A0ABV9BTP9</accession>
<dbReference type="EC" id="2.3.1.39" evidence="1"/>
<reference evidence="7" key="1">
    <citation type="journal article" date="2019" name="Int. J. Syst. Evol. Microbiol.">
        <title>The Global Catalogue of Microorganisms (GCM) 10K type strain sequencing project: providing services to taxonomists for standard genome sequencing and annotation.</title>
        <authorList>
            <consortium name="The Broad Institute Genomics Platform"/>
            <consortium name="The Broad Institute Genome Sequencing Center for Infectious Disease"/>
            <person name="Wu L."/>
            <person name="Ma J."/>
        </authorList>
    </citation>
    <scope>NUCLEOTIDE SEQUENCE [LARGE SCALE GENOMIC DNA]</scope>
    <source>
        <strain evidence="7">CECT 8064</strain>
    </source>
</reference>
<proteinExistence type="predicted"/>
<protein>
    <recommendedName>
        <fullName evidence="1">[acyl-carrier-protein] S-malonyltransferase</fullName>
        <ecNumber evidence="1">2.3.1.39</ecNumber>
    </recommendedName>
</protein>
<evidence type="ECO:0000259" key="5">
    <source>
        <dbReference type="SMART" id="SM00827"/>
    </source>
</evidence>
<evidence type="ECO:0000256" key="4">
    <source>
        <dbReference type="ARBA" id="ARBA00048462"/>
    </source>
</evidence>
<evidence type="ECO:0000313" key="6">
    <source>
        <dbReference type="EMBL" id="MFC4517273.1"/>
    </source>
</evidence>
<keyword evidence="3 6" id="KW-0012">Acyltransferase</keyword>
<dbReference type="InterPro" id="IPR050858">
    <property type="entry name" value="Mal-CoA-ACP_Trans/PKS_FabD"/>
</dbReference>
<evidence type="ECO:0000256" key="1">
    <source>
        <dbReference type="ARBA" id="ARBA00013258"/>
    </source>
</evidence>
<dbReference type="PANTHER" id="PTHR42681:SF1">
    <property type="entry name" value="MALONYL-COA-ACYL CARRIER PROTEIN TRANSACYLASE, MITOCHONDRIAL"/>
    <property type="match status" value="1"/>
</dbReference>
<dbReference type="GO" id="GO:0004314">
    <property type="term" value="F:[acyl-carrier-protein] S-malonyltransferase activity"/>
    <property type="evidence" value="ECO:0007669"/>
    <property type="project" value="UniProtKB-EC"/>
</dbReference>
<dbReference type="EMBL" id="JBHSFS010000019">
    <property type="protein sequence ID" value="MFC4517273.1"/>
    <property type="molecule type" value="Genomic_DNA"/>
</dbReference>
<dbReference type="Gene3D" id="3.40.366.10">
    <property type="entry name" value="Malonyl-Coenzyme A Acyl Carrier Protein, domain 2"/>
    <property type="match status" value="1"/>
</dbReference>
<evidence type="ECO:0000313" key="7">
    <source>
        <dbReference type="Proteomes" id="UP001595990"/>
    </source>
</evidence>
<keyword evidence="7" id="KW-1185">Reference proteome</keyword>
<evidence type="ECO:0000256" key="2">
    <source>
        <dbReference type="ARBA" id="ARBA00022679"/>
    </source>
</evidence>
<dbReference type="InterPro" id="IPR016035">
    <property type="entry name" value="Acyl_Trfase/lysoPLipase"/>
</dbReference>
<name>A0ABV9BTP9_9ACTN</name>
<evidence type="ECO:0000256" key="3">
    <source>
        <dbReference type="ARBA" id="ARBA00023315"/>
    </source>
</evidence>
<dbReference type="InterPro" id="IPR049416">
    <property type="entry name" value="VinK-like_small"/>
</dbReference>
<dbReference type="Proteomes" id="UP001595990">
    <property type="component" value="Unassembled WGS sequence"/>
</dbReference>
<organism evidence="6 7">
    <name type="scientific">Streptomyces ehimensis</name>
    <dbReference type="NCBI Taxonomy" id="68195"/>
    <lineage>
        <taxon>Bacteria</taxon>
        <taxon>Bacillati</taxon>
        <taxon>Actinomycetota</taxon>
        <taxon>Actinomycetes</taxon>
        <taxon>Kitasatosporales</taxon>
        <taxon>Streptomycetaceae</taxon>
        <taxon>Streptomyces</taxon>
    </lineage>
</organism>
<comment type="catalytic activity">
    <reaction evidence="4">
        <text>holo-[ACP] + malonyl-CoA = malonyl-[ACP] + CoA</text>
        <dbReference type="Rhea" id="RHEA:41792"/>
        <dbReference type="Rhea" id="RHEA-COMP:9623"/>
        <dbReference type="Rhea" id="RHEA-COMP:9685"/>
        <dbReference type="ChEBI" id="CHEBI:57287"/>
        <dbReference type="ChEBI" id="CHEBI:57384"/>
        <dbReference type="ChEBI" id="CHEBI:64479"/>
        <dbReference type="ChEBI" id="CHEBI:78449"/>
        <dbReference type="EC" id="2.3.1.39"/>
    </reaction>
</comment>
<dbReference type="RefSeq" id="WP_417923968.1">
    <property type="nucleotide sequence ID" value="NZ_JBHSFS010000019.1"/>
</dbReference>
<dbReference type="SMART" id="SM00827">
    <property type="entry name" value="PKS_AT"/>
    <property type="match status" value="1"/>
</dbReference>
<comment type="caution">
    <text evidence="6">The sequence shown here is derived from an EMBL/GenBank/DDBJ whole genome shotgun (WGS) entry which is preliminary data.</text>
</comment>
<dbReference type="PANTHER" id="PTHR42681">
    <property type="entry name" value="MALONYL-COA-ACYL CARRIER PROTEIN TRANSACYLASE, MITOCHONDRIAL"/>
    <property type="match status" value="1"/>
</dbReference>
<keyword evidence="2 6" id="KW-0808">Transferase</keyword>
<dbReference type="SUPFAM" id="SSF52151">
    <property type="entry name" value="FabD/lysophospholipase-like"/>
    <property type="match status" value="1"/>
</dbReference>
<gene>
    <name evidence="6" type="ORF">ACFPEN_30715</name>
</gene>
<dbReference type="InterPro" id="IPR001227">
    <property type="entry name" value="Ac_transferase_dom_sf"/>
</dbReference>